<feature type="binding site" evidence="4">
    <location>
        <position position="216"/>
    </location>
    <ligand>
        <name>substrate</name>
    </ligand>
</feature>
<dbReference type="InterPro" id="IPR006680">
    <property type="entry name" value="Amidohydro-rel"/>
</dbReference>
<dbReference type="InterPro" id="IPR011059">
    <property type="entry name" value="Metal-dep_hydrolase_composite"/>
</dbReference>
<dbReference type="RefSeq" id="WP_069657039.1">
    <property type="nucleotide sequence ID" value="NZ_MIJF01000035.1"/>
</dbReference>
<dbReference type="SUPFAM" id="SSF51338">
    <property type="entry name" value="Composite domain of metallo-dependent hydrolases"/>
    <property type="match status" value="1"/>
</dbReference>
<feature type="binding site" evidence="4">
    <location>
        <position position="213"/>
    </location>
    <ligand>
        <name>Zn(2+)</name>
        <dbReference type="ChEBI" id="CHEBI:29105"/>
    </ligand>
</feature>
<evidence type="ECO:0000313" key="6">
    <source>
        <dbReference type="EMBL" id="OEF99062.1"/>
    </source>
</evidence>
<evidence type="ECO:0000256" key="4">
    <source>
        <dbReference type="HAMAP-Rule" id="MF_01281"/>
    </source>
</evidence>
<dbReference type="EMBL" id="MIJF01000035">
    <property type="protein sequence ID" value="OEF99062.1"/>
    <property type="molecule type" value="Genomic_DNA"/>
</dbReference>
<keyword evidence="7" id="KW-1185">Reference proteome</keyword>
<dbReference type="HAMAP" id="MF_01281">
    <property type="entry name" value="MTA_SAH_deamin"/>
    <property type="match status" value="1"/>
</dbReference>
<dbReference type="Gene3D" id="2.30.40.10">
    <property type="entry name" value="Urease, subunit C, domain 1"/>
    <property type="match status" value="1"/>
</dbReference>
<comment type="catalytic activity">
    <reaction evidence="4">
        <text>S-methyl-5'-thioadenosine + H2O + H(+) = S-methyl-5'-thioinosine + NH4(+)</text>
        <dbReference type="Rhea" id="RHEA:25025"/>
        <dbReference type="ChEBI" id="CHEBI:15377"/>
        <dbReference type="ChEBI" id="CHEBI:15378"/>
        <dbReference type="ChEBI" id="CHEBI:17509"/>
        <dbReference type="ChEBI" id="CHEBI:28938"/>
        <dbReference type="ChEBI" id="CHEBI:48595"/>
        <dbReference type="EC" id="3.5.4.31"/>
    </reaction>
</comment>
<organism evidence="6 7">
    <name type="scientific">Vulcanibacillus modesticaldus</name>
    <dbReference type="NCBI Taxonomy" id="337097"/>
    <lineage>
        <taxon>Bacteria</taxon>
        <taxon>Bacillati</taxon>
        <taxon>Bacillota</taxon>
        <taxon>Bacilli</taxon>
        <taxon>Bacillales</taxon>
        <taxon>Bacillaceae</taxon>
        <taxon>Vulcanibacillus</taxon>
    </lineage>
</organism>
<evidence type="ECO:0000256" key="2">
    <source>
        <dbReference type="ARBA" id="ARBA00022801"/>
    </source>
</evidence>
<feature type="binding site" evidence="4">
    <location>
        <position position="64"/>
    </location>
    <ligand>
        <name>Zn(2+)</name>
        <dbReference type="ChEBI" id="CHEBI:29105"/>
    </ligand>
</feature>
<dbReference type="InterPro" id="IPR032466">
    <property type="entry name" value="Metal_Hydrolase"/>
</dbReference>
<evidence type="ECO:0000256" key="1">
    <source>
        <dbReference type="ARBA" id="ARBA00022723"/>
    </source>
</evidence>
<keyword evidence="1 4" id="KW-0479">Metal-binding</keyword>
<comment type="catalytic activity">
    <reaction evidence="4">
        <text>S-adenosyl-L-homocysteine + H2O + H(+) = S-inosyl-L-homocysteine + NH4(+)</text>
        <dbReference type="Rhea" id="RHEA:20716"/>
        <dbReference type="ChEBI" id="CHEBI:15377"/>
        <dbReference type="ChEBI" id="CHEBI:15378"/>
        <dbReference type="ChEBI" id="CHEBI:28938"/>
        <dbReference type="ChEBI" id="CHEBI:57856"/>
        <dbReference type="ChEBI" id="CHEBI:57985"/>
        <dbReference type="EC" id="3.5.4.28"/>
    </reaction>
</comment>
<comment type="similarity">
    <text evidence="4">Belongs to the metallo-dependent hydrolases superfamily. MTA/SAH deaminase family.</text>
</comment>
<feature type="binding site" evidence="4">
    <location>
        <position position="93"/>
    </location>
    <ligand>
        <name>substrate</name>
    </ligand>
</feature>
<dbReference type="EC" id="3.5.4.31" evidence="4"/>
<feature type="binding site" evidence="4">
    <location>
        <position position="186"/>
    </location>
    <ligand>
        <name>substrate</name>
    </ligand>
</feature>
<sequence>MRSIVINGIFVTVNQDNEIITDGSMIFEDDVITFIGESPEDLSKFDQVIDARGNIVMPGLINTHGHGAMSLLRGYGDDLPLQEWLEKKMWPIEGRFTKEHVKWGTLLAILEMLKTGTTTYSDFYIHMDVVADVIEGVGIRANLSRGIIGIGASSEEKQLKLSEAENFAKNWNNKADGRITTMMSPHALYTCSPNFISKIVESATMIQVPIQIHLSETAFEVEQNLKQYGVTPVKHLQQLGVFEHPTLIAHAVHVTEEEIEIIKNYQVNVSHNPGSNLKLGSGIAPIPKMLDQGIYVSLGTDSAASNNNLDLFEEMRLAALIHKGYGQDPLAIPADIAIKMATIYGAHSLFIGHYTGSLEVGKKADFIIVDVNQPHFHPMYNPITHLVYSAAGKDVVDVFVNGKQLVKKGQVQTIDEERVIYEVKRLANEWA</sequence>
<dbReference type="Proteomes" id="UP000243739">
    <property type="component" value="Unassembled WGS sequence"/>
</dbReference>
<reference evidence="6 7" key="1">
    <citation type="submission" date="2016-09" db="EMBL/GenBank/DDBJ databases">
        <title>Draft genome sequence for the type strain of Vulcanibacillus modesticaldus BR, a strictly anaerobic, moderately thermophilic, and nitrate-reducing bacterium from deep sea-hydrothermal vents of the Mid-Atlantic Ridge.</title>
        <authorList>
            <person name="Abin C.A."/>
            <person name="Hollibaugh J.T."/>
        </authorList>
    </citation>
    <scope>NUCLEOTIDE SEQUENCE [LARGE SCALE GENOMIC DNA]</scope>
    <source>
        <strain evidence="6 7">BR</strain>
    </source>
</reference>
<comment type="function">
    <text evidence="4">Catalyzes the deamination of 5-methylthioadenosine and S-adenosyl-L-homocysteine into 5-methylthioinosine and S-inosyl-L-homocysteine, respectively. Is also able to deaminate adenosine.</text>
</comment>
<feature type="binding site" evidence="4">
    <location>
        <position position="66"/>
    </location>
    <ligand>
        <name>Zn(2+)</name>
        <dbReference type="ChEBI" id="CHEBI:29105"/>
    </ligand>
</feature>
<evidence type="ECO:0000313" key="7">
    <source>
        <dbReference type="Proteomes" id="UP000243739"/>
    </source>
</evidence>
<comment type="caution">
    <text evidence="6">The sequence shown here is derived from an EMBL/GenBank/DDBJ whole genome shotgun (WGS) entry which is preliminary data.</text>
</comment>
<dbReference type="AlphaFoldDB" id="A0A1D2YTN0"/>
<dbReference type="PANTHER" id="PTHR43794:SF11">
    <property type="entry name" value="AMIDOHYDROLASE-RELATED DOMAIN-CONTAINING PROTEIN"/>
    <property type="match status" value="1"/>
</dbReference>
<dbReference type="OrthoDB" id="9807210at2"/>
<dbReference type="GO" id="GO:0090614">
    <property type="term" value="F:5'-methylthioadenosine deaminase activity"/>
    <property type="evidence" value="ECO:0007669"/>
    <property type="project" value="UniProtKB-UniRule"/>
</dbReference>
<keyword evidence="2 4" id="KW-0378">Hydrolase</keyword>
<dbReference type="STRING" id="337097.BHF71_02445"/>
<protein>
    <recommendedName>
        <fullName evidence="4">5-methylthioadenosine/S-adenosylhomocysteine deaminase</fullName>
        <shortName evidence="4">MTA/SAH deaminase</shortName>
        <ecNumber evidence="4">3.5.4.28</ecNumber>
        <ecNumber evidence="4">3.5.4.31</ecNumber>
    </recommendedName>
</protein>
<comment type="cofactor">
    <cofactor evidence="4">
        <name>Zn(2+)</name>
        <dbReference type="ChEBI" id="CHEBI:29105"/>
    </cofactor>
    <text evidence="4">Binds 1 zinc ion per subunit.</text>
</comment>
<gene>
    <name evidence="4" type="primary">mtaD</name>
    <name evidence="6" type="ORF">BHF71_02445</name>
</gene>
<dbReference type="FunFam" id="3.20.20.140:FF:000014">
    <property type="entry name" value="5-methylthioadenosine/S-adenosylhomocysteine deaminase"/>
    <property type="match status" value="1"/>
</dbReference>
<dbReference type="Pfam" id="PF01979">
    <property type="entry name" value="Amidohydro_1"/>
    <property type="match status" value="1"/>
</dbReference>
<comment type="caution">
    <text evidence="4">Lacks conserved residue(s) required for the propagation of feature annotation.</text>
</comment>
<accession>A0A1D2YTN0</accession>
<dbReference type="PANTHER" id="PTHR43794">
    <property type="entry name" value="AMINOHYDROLASE SSNA-RELATED"/>
    <property type="match status" value="1"/>
</dbReference>
<dbReference type="EC" id="3.5.4.28" evidence="4"/>
<evidence type="ECO:0000256" key="3">
    <source>
        <dbReference type="ARBA" id="ARBA00022833"/>
    </source>
</evidence>
<evidence type="ECO:0000259" key="5">
    <source>
        <dbReference type="Pfam" id="PF01979"/>
    </source>
</evidence>
<dbReference type="SUPFAM" id="SSF51556">
    <property type="entry name" value="Metallo-dependent hydrolases"/>
    <property type="match status" value="1"/>
</dbReference>
<dbReference type="Gene3D" id="3.20.20.140">
    <property type="entry name" value="Metal-dependent hydrolases"/>
    <property type="match status" value="1"/>
</dbReference>
<dbReference type="GO" id="GO:0050270">
    <property type="term" value="F:S-adenosylhomocysteine deaminase activity"/>
    <property type="evidence" value="ECO:0007669"/>
    <property type="project" value="UniProtKB-UniRule"/>
</dbReference>
<dbReference type="InterPro" id="IPR050287">
    <property type="entry name" value="MTA/SAH_deaminase"/>
</dbReference>
<feature type="domain" description="Amidohydrolase-related" evidence="5">
    <location>
        <begin position="55"/>
        <end position="404"/>
    </location>
</feature>
<feature type="binding site" evidence="4">
    <location>
        <position position="301"/>
    </location>
    <ligand>
        <name>Zn(2+)</name>
        <dbReference type="ChEBI" id="CHEBI:29105"/>
    </ligand>
</feature>
<dbReference type="GO" id="GO:0046872">
    <property type="term" value="F:metal ion binding"/>
    <property type="evidence" value="ECO:0007669"/>
    <property type="project" value="UniProtKB-KW"/>
</dbReference>
<feature type="binding site" evidence="4">
    <location>
        <position position="145"/>
    </location>
    <ligand>
        <name>substrate</name>
    </ligand>
</feature>
<proteinExistence type="inferred from homology"/>
<keyword evidence="3 4" id="KW-0862">Zinc</keyword>
<dbReference type="InterPro" id="IPR023512">
    <property type="entry name" value="Deaminase_MtaD/DadD"/>
</dbReference>
<feature type="binding site" evidence="4">
    <location>
        <position position="301"/>
    </location>
    <ligand>
        <name>substrate</name>
    </ligand>
</feature>
<name>A0A1D2YTN0_9BACI</name>
<dbReference type="CDD" id="cd01298">
    <property type="entry name" value="ATZ_TRZ_like"/>
    <property type="match status" value="1"/>
</dbReference>